<dbReference type="SMART" id="SM00850">
    <property type="entry name" value="LytTR"/>
    <property type="match status" value="1"/>
</dbReference>
<dbReference type="SUPFAM" id="SSF52172">
    <property type="entry name" value="CheY-like"/>
    <property type="match status" value="1"/>
</dbReference>
<evidence type="ECO:0000259" key="2">
    <source>
        <dbReference type="PROSITE" id="PS50110"/>
    </source>
</evidence>
<sequence length="236" mass="27431">MIRAIALDDEPPALRVLASFCGRLDFIDLQKTFVRMDEALDYLTNFPVDLLFLDINMPALSGLDFHKLLPRPILVIFTTAYSEYAVDGFTLNAVDYLLKPFTFERFDQAVHKAQDAYRFRQQQAEESKPTFLYVRADYRLYQIPLADILFIEGLDDYIKIHRQQDKPVVCRMTMKAILQQLPDTVRSAEGFIRVHRSFIVPLHRIEAVQNKTILLAGREIPIGASYETEFFQQFRS</sequence>
<dbReference type="Pfam" id="PF04397">
    <property type="entry name" value="LytTR"/>
    <property type="match status" value="1"/>
</dbReference>
<dbReference type="PANTHER" id="PTHR37299">
    <property type="entry name" value="TRANSCRIPTIONAL REGULATOR-RELATED"/>
    <property type="match status" value="1"/>
</dbReference>
<accession>A0A6L9L5X5</accession>
<dbReference type="GO" id="GO:0000156">
    <property type="term" value="F:phosphorelay response regulator activity"/>
    <property type="evidence" value="ECO:0007669"/>
    <property type="project" value="InterPro"/>
</dbReference>
<dbReference type="InterPro" id="IPR011006">
    <property type="entry name" value="CheY-like_superfamily"/>
</dbReference>
<feature type="modified residue" description="4-aspartylphosphate" evidence="1">
    <location>
        <position position="54"/>
    </location>
</feature>
<dbReference type="AlphaFoldDB" id="A0A6L9L5X5"/>
<evidence type="ECO:0000313" key="5">
    <source>
        <dbReference type="Proteomes" id="UP000474175"/>
    </source>
</evidence>
<dbReference type="PROSITE" id="PS50110">
    <property type="entry name" value="RESPONSE_REGULATORY"/>
    <property type="match status" value="1"/>
</dbReference>
<organism evidence="4 5">
    <name type="scientific">Spirosoma terrae</name>
    <dbReference type="NCBI Taxonomy" id="1968276"/>
    <lineage>
        <taxon>Bacteria</taxon>
        <taxon>Pseudomonadati</taxon>
        <taxon>Bacteroidota</taxon>
        <taxon>Cytophagia</taxon>
        <taxon>Cytophagales</taxon>
        <taxon>Cytophagaceae</taxon>
        <taxon>Spirosoma</taxon>
    </lineage>
</organism>
<dbReference type="InterPro" id="IPR046947">
    <property type="entry name" value="LytR-like"/>
</dbReference>
<dbReference type="InterPro" id="IPR001789">
    <property type="entry name" value="Sig_transdc_resp-reg_receiver"/>
</dbReference>
<dbReference type="Pfam" id="PF00072">
    <property type="entry name" value="Response_reg"/>
    <property type="match status" value="1"/>
</dbReference>
<dbReference type="SMART" id="SM00448">
    <property type="entry name" value="REC"/>
    <property type="match status" value="1"/>
</dbReference>
<dbReference type="Gene3D" id="3.40.50.2300">
    <property type="match status" value="1"/>
</dbReference>
<proteinExistence type="predicted"/>
<dbReference type="InterPro" id="IPR007492">
    <property type="entry name" value="LytTR_DNA-bd_dom"/>
</dbReference>
<gene>
    <name evidence="4" type="ORF">GK108_02390</name>
</gene>
<keyword evidence="5" id="KW-1185">Reference proteome</keyword>
<dbReference type="EMBL" id="JAAFZH010000001">
    <property type="protein sequence ID" value="NDU93708.1"/>
    <property type="molecule type" value="Genomic_DNA"/>
</dbReference>
<evidence type="ECO:0000259" key="3">
    <source>
        <dbReference type="PROSITE" id="PS50930"/>
    </source>
</evidence>
<name>A0A6L9L5X5_9BACT</name>
<evidence type="ECO:0000313" key="4">
    <source>
        <dbReference type="EMBL" id="NDU93708.1"/>
    </source>
</evidence>
<keyword evidence="1" id="KW-0597">Phosphoprotein</keyword>
<dbReference type="Proteomes" id="UP000474175">
    <property type="component" value="Unassembled WGS sequence"/>
</dbReference>
<dbReference type="RefSeq" id="WP_163942179.1">
    <property type="nucleotide sequence ID" value="NZ_JAAFZH010000001.1"/>
</dbReference>
<protein>
    <submittedName>
        <fullName evidence="4">Response regulator transcription factor</fullName>
    </submittedName>
</protein>
<evidence type="ECO:0000256" key="1">
    <source>
        <dbReference type="PROSITE-ProRule" id="PRU00169"/>
    </source>
</evidence>
<feature type="domain" description="HTH LytTR-type" evidence="3">
    <location>
        <begin position="132"/>
        <end position="209"/>
    </location>
</feature>
<dbReference type="Gene3D" id="2.40.50.1020">
    <property type="entry name" value="LytTr DNA-binding domain"/>
    <property type="match status" value="1"/>
</dbReference>
<dbReference type="PROSITE" id="PS50930">
    <property type="entry name" value="HTH_LYTTR"/>
    <property type="match status" value="1"/>
</dbReference>
<feature type="domain" description="Response regulatory" evidence="2">
    <location>
        <begin position="3"/>
        <end position="114"/>
    </location>
</feature>
<dbReference type="GO" id="GO:0003677">
    <property type="term" value="F:DNA binding"/>
    <property type="evidence" value="ECO:0007669"/>
    <property type="project" value="InterPro"/>
</dbReference>
<reference evidence="4 5" key="1">
    <citation type="submission" date="2020-02" db="EMBL/GenBank/DDBJ databases">
        <title>Draft genome sequence of two Spirosoma agri KCTC 52727 and Spirosoma terrae KCTC 52035.</title>
        <authorList>
            <person name="Rojas J."/>
            <person name="Ambika Manirajan B."/>
            <person name="Suarez C."/>
            <person name="Ratering S."/>
            <person name="Schnell S."/>
        </authorList>
    </citation>
    <scope>NUCLEOTIDE SEQUENCE [LARGE SCALE GENOMIC DNA]</scope>
    <source>
        <strain evidence="4 5">KCTC 52035</strain>
    </source>
</reference>
<dbReference type="PANTHER" id="PTHR37299:SF1">
    <property type="entry name" value="STAGE 0 SPORULATION PROTEIN A HOMOLOG"/>
    <property type="match status" value="1"/>
</dbReference>
<comment type="caution">
    <text evidence="4">The sequence shown here is derived from an EMBL/GenBank/DDBJ whole genome shotgun (WGS) entry which is preliminary data.</text>
</comment>